<dbReference type="PATRIC" id="fig|743722.3.peg.3741"/>
<organism evidence="1">
    <name type="scientific">Sphingobacterium sp. (strain 21)</name>
    <dbReference type="NCBI Taxonomy" id="743722"/>
    <lineage>
        <taxon>Bacteria</taxon>
        <taxon>Pseudomonadati</taxon>
        <taxon>Bacteroidota</taxon>
        <taxon>Sphingobacteriia</taxon>
        <taxon>Sphingobacteriales</taxon>
        <taxon>Sphingobacteriaceae</taxon>
        <taxon>Sphingobacterium</taxon>
    </lineage>
</organism>
<sequence>MNTPYLNKEILAIVKEIAVAKINGSTCLVELETKLKTKIDQVAHELHRKGEKNFWSVFVRLVIHKKITHGVEWSSSSGNLDIRLMDIYDVYADTMREFLPDEPVLEMGTLYNVLMKSQHYVKRHKPFFNGQQRWCLQFEPNEHIALKSK</sequence>
<dbReference type="STRING" id="743722.Sph21_3503"/>
<dbReference type="HOGENOM" id="CLU_1748477_0_0_10"/>
<dbReference type="KEGG" id="shg:Sph21_3503"/>
<dbReference type="eggNOG" id="COG5519">
    <property type="taxonomic scope" value="Bacteria"/>
</dbReference>
<reference evidence="1" key="1">
    <citation type="submission" date="2011-03" db="EMBL/GenBank/DDBJ databases">
        <title>Complete sequence of Sphingobacterium sp. 21.</title>
        <authorList>
            <consortium name="US DOE Joint Genome Institute"/>
            <person name="Lucas S."/>
            <person name="Copeland A."/>
            <person name="Lapidus A."/>
            <person name="Cheng J.-F."/>
            <person name="Goodwin L."/>
            <person name="Pitluck S."/>
            <person name="Davenport K."/>
            <person name="Detter J.C."/>
            <person name="Han C."/>
            <person name="Tapia R."/>
            <person name="Land M."/>
            <person name="Hauser L."/>
            <person name="Kyrpides N."/>
            <person name="Ivanova N."/>
            <person name="Ovchinnikova G."/>
            <person name="Pagani I."/>
            <person name="Siebers A.K."/>
            <person name="Allgaier M."/>
            <person name="Thelen M.P."/>
            <person name="Hugenholtz P."/>
            <person name="Woyke T."/>
        </authorList>
    </citation>
    <scope>NUCLEOTIDE SEQUENCE</scope>
    <source>
        <strain evidence="1">21</strain>
    </source>
</reference>
<proteinExistence type="predicted"/>
<dbReference type="AlphaFoldDB" id="F4C451"/>
<accession>F4C451</accession>
<evidence type="ECO:0000313" key="1">
    <source>
        <dbReference type="EMBL" id="ADZ80041.1"/>
    </source>
</evidence>
<name>F4C451_SPHS2</name>
<dbReference type="EMBL" id="CP002584">
    <property type="protein sequence ID" value="ADZ80041.1"/>
    <property type="molecule type" value="Genomic_DNA"/>
</dbReference>
<protein>
    <submittedName>
        <fullName evidence="1">Uncharacterized protein</fullName>
    </submittedName>
</protein>
<gene>
    <name evidence="1" type="ordered locus">Sph21_3503</name>
</gene>